<dbReference type="PANTHER" id="PTHR23354">
    <property type="entry name" value="NUCLEOLAR PROTEIN 7/ESTROGEN RECEPTOR COACTIVATOR-RELATED"/>
    <property type="match status" value="1"/>
</dbReference>
<dbReference type="Proteomes" id="UP001591681">
    <property type="component" value="Unassembled WGS sequence"/>
</dbReference>
<gene>
    <name evidence="3" type="ORF">ACEWY4_005291</name>
</gene>
<feature type="region of interest" description="Disordered" evidence="1">
    <location>
        <begin position="376"/>
        <end position="395"/>
    </location>
</feature>
<dbReference type="EMBL" id="JBHFQA010000005">
    <property type="protein sequence ID" value="KAL2098811.1"/>
    <property type="molecule type" value="Genomic_DNA"/>
</dbReference>
<comment type="caution">
    <text evidence="3">The sequence shown here is derived from an EMBL/GenBank/DDBJ whole genome shotgun (WGS) entry which is preliminary data.</text>
</comment>
<feature type="compositionally biased region" description="Pro residues" evidence="1">
    <location>
        <begin position="183"/>
        <end position="193"/>
    </location>
</feature>
<name>A0ABD1KIJ3_9TELE</name>
<evidence type="ECO:0000256" key="1">
    <source>
        <dbReference type="SAM" id="MobiDB-lite"/>
    </source>
</evidence>
<feature type="region of interest" description="Disordered" evidence="1">
    <location>
        <begin position="429"/>
        <end position="466"/>
    </location>
</feature>
<evidence type="ECO:0000313" key="3">
    <source>
        <dbReference type="EMBL" id="KAL2098811.1"/>
    </source>
</evidence>
<sequence length="762" mass="83662">MMDRQQPKDKTRIGYFGNVKSRLGSKLPANVSQPPGFITGPWEPVASSPQAQTRPPRQTRDTAAHKDTVAPPHHVPFIRNPRLRQYYLNEPAWMPEKDGTKTAEGADSKDDNTIRQDDTVFSIASRFSANVANITEESKPLSSTLTPTQLCVPENRPSAPGAAKQSERPQLSPYGDLEMAADSPPPPPLPPPLASSSSSCMTPVSPSTDAEYDKLLDVEAVPMPDGNLCLLALPPECSQGEGPSSMQYLKLYSRYITNRKGVVSGILLVTTSKIFFDPCKTHPLVVENGCEEYLLSCTVDSLASVCFYSDISHVHFNDSTQRWKGKRKKGKGEKSTGGASLGQVQSAAPQPQGEVVPALVSALTADFRLALGIGVEGEEEGSESRNMAEAERQLEGSPLEELALQTTGALGAAVLSGAAATFCCGGQEAGSKEIPQKDKSEQQQQQQPCLKKQIAGSRPSSDNTGKLMFVRFRQQQPLRKRKGISGMDIRKSRAPTLKDSWFTLSQESSDELYAYLSQCRPDLCLLEGGEDEEERDEEDFVLVDDREPQSDEEGEEDEGSHADGPTGEDWEMISVEDGAVRGPIVLDKEPEGLREIVEQSRILEESHVRELASELPPRTVGHTWHLAYSTSRHGASLKSLYRKLSGTDSPVLLVIKDSNDQMFGSFLSHPLRPSDKFYGTGETFLFLLHPRFKCFKWTGENSFFIKGDLDSFAIGGGSGHFGLWLDETLYLGRSSPCYTFNNCCLSETSDFNVIELEVWTFC</sequence>
<feature type="region of interest" description="Disordered" evidence="1">
    <location>
        <begin position="322"/>
        <end position="350"/>
    </location>
</feature>
<proteinExistence type="predicted"/>
<reference evidence="3 4" key="1">
    <citation type="submission" date="2024-09" db="EMBL/GenBank/DDBJ databases">
        <title>A chromosome-level genome assembly of Gray's grenadier anchovy, Coilia grayii.</title>
        <authorList>
            <person name="Fu Z."/>
        </authorList>
    </citation>
    <scope>NUCLEOTIDE SEQUENCE [LARGE SCALE GENOMIC DNA]</scope>
    <source>
        <strain evidence="3">G4</strain>
        <tissue evidence="3">Muscle</tissue>
    </source>
</reference>
<feature type="compositionally biased region" description="Basic and acidic residues" evidence="1">
    <location>
        <begin position="58"/>
        <end position="68"/>
    </location>
</feature>
<dbReference type="AlphaFoldDB" id="A0ABD1KIJ3"/>
<evidence type="ECO:0000259" key="2">
    <source>
        <dbReference type="PROSITE" id="PS51886"/>
    </source>
</evidence>
<dbReference type="Pfam" id="PF07534">
    <property type="entry name" value="TLD"/>
    <property type="match status" value="1"/>
</dbReference>
<keyword evidence="4" id="KW-1185">Reference proteome</keyword>
<feature type="domain" description="TLDc" evidence="2">
    <location>
        <begin position="601"/>
        <end position="762"/>
    </location>
</feature>
<protein>
    <recommendedName>
        <fullName evidence="2">TLDc domain-containing protein</fullName>
    </recommendedName>
</protein>
<accession>A0ABD1KIJ3</accession>
<feature type="region of interest" description="Disordered" evidence="1">
    <location>
        <begin position="137"/>
        <end position="208"/>
    </location>
</feature>
<dbReference type="SMART" id="SM00584">
    <property type="entry name" value="TLDc"/>
    <property type="match status" value="1"/>
</dbReference>
<feature type="region of interest" description="Disordered" evidence="1">
    <location>
        <begin position="91"/>
        <end position="115"/>
    </location>
</feature>
<feature type="region of interest" description="Disordered" evidence="1">
    <location>
        <begin position="23"/>
        <end position="77"/>
    </location>
</feature>
<feature type="compositionally biased region" description="Low complexity" evidence="1">
    <location>
        <begin position="194"/>
        <end position="208"/>
    </location>
</feature>
<feature type="compositionally biased region" description="Acidic residues" evidence="1">
    <location>
        <begin position="530"/>
        <end position="542"/>
    </location>
</feature>
<evidence type="ECO:0000313" key="4">
    <source>
        <dbReference type="Proteomes" id="UP001591681"/>
    </source>
</evidence>
<feature type="compositionally biased region" description="Basic and acidic residues" evidence="1">
    <location>
        <begin position="95"/>
        <end position="115"/>
    </location>
</feature>
<feature type="compositionally biased region" description="Polar residues" evidence="1">
    <location>
        <begin position="137"/>
        <end position="149"/>
    </location>
</feature>
<dbReference type="PANTHER" id="PTHR23354:SF120">
    <property type="entry name" value="OXIDATION RESISTANCE PROTEIN 1-LIKE ISOFORM X1"/>
    <property type="match status" value="1"/>
</dbReference>
<feature type="compositionally biased region" description="Basic and acidic residues" evidence="1">
    <location>
        <begin position="382"/>
        <end position="394"/>
    </location>
</feature>
<feature type="compositionally biased region" description="Polar residues" evidence="1">
    <location>
        <begin position="47"/>
        <end position="56"/>
    </location>
</feature>
<feature type="region of interest" description="Disordered" evidence="1">
    <location>
        <begin position="530"/>
        <end position="569"/>
    </location>
</feature>
<dbReference type="InterPro" id="IPR006571">
    <property type="entry name" value="TLDc_dom"/>
</dbReference>
<dbReference type="PROSITE" id="PS51886">
    <property type="entry name" value="TLDC"/>
    <property type="match status" value="1"/>
</dbReference>
<feature type="compositionally biased region" description="Basic and acidic residues" evidence="1">
    <location>
        <begin position="430"/>
        <end position="441"/>
    </location>
</feature>
<feature type="compositionally biased region" description="Low complexity" evidence="1">
    <location>
        <begin position="442"/>
        <end position="453"/>
    </location>
</feature>
<organism evidence="3 4">
    <name type="scientific">Coilia grayii</name>
    <name type="common">Gray's grenadier anchovy</name>
    <dbReference type="NCBI Taxonomy" id="363190"/>
    <lineage>
        <taxon>Eukaryota</taxon>
        <taxon>Metazoa</taxon>
        <taxon>Chordata</taxon>
        <taxon>Craniata</taxon>
        <taxon>Vertebrata</taxon>
        <taxon>Euteleostomi</taxon>
        <taxon>Actinopterygii</taxon>
        <taxon>Neopterygii</taxon>
        <taxon>Teleostei</taxon>
        <taxon>Clupei</taxon>
        <taxon>Clupeiformes</taxon>
        <taxon>Clupeoidei</taxon>
        <taxon>Engraulidae</taxon>
        <taxon>Coilinae</taxon>
        <taxon>Coilia</taxon>
    </lineage>
</organism>